<dbReference type="SUPFAM" id="SSF50998">
    <property type="entry name" value="Quinoprotein alcohol dehydrogenase-like"/>
    <property type="match status" value="1"/>
</dbReference>
<proteinExistence type="predicted"/>
<dbReference type="OrthoDB" id="9802683at2"/>
<dbReference type="RefSeq" id="WP_087135952.1">
    <property type="nucleotide sequence ID" value="NZ_FUKR01000007.1"/>
</dbReference>
<dbReference type="Gene3D" id="2.130.10.10">
    <property type="entry name" value="YVTN repeat-like/Quinoprotein amine dehydrogenase"/>
    <property type="match status" value="1"/>
</dbReference>
<sequence length="562" mass="59010">MTGPVGPRGDASAARPSGQGGRRVWQPLAVAGLLLVLSGIPGSPAVADTAPPSEGTPATVGAQSLPTTQIDGVAWTQAVVGDIVFVGGEFSSARPAGAEQGTNESPRSNLLAYRLSTGELIDGFAPQVNGAVRTLEVSPEGDRLYVGGNFTSIDGANRYRFAVYNTATMKPVTSVQPTINSRVDDIAVTADRVYLVGRFTSMNRQARSGVAVMDRSSGELLPWAPVPVNGIASSVAVSPDGATVALAGNFYSINRRANTAGFAGVSSADSTELRSWPINRVVTNRGRNALVSNLSSDGGSLYGTASSYGVRSALEGTFRLDWASGRTEWIADCHGDAYGIAALDGAVYVAGHSYYCGNIGGMPKSSPINYRRGIALSEQATGVATADPYGYLNVAGQPSPTQLVWYPDFAPGSVTSLKQGPWSVATGSGYVVYAGEFPTVSGVPQQGLARFTSAGTEGSTTAPAVSKGRFVPTARAEGFGRVRLDWTANYDLDSERLRYDVIRDGNRNAPVFTTEMSSTFWDRPGMKVTDTGVSAGEHRYRLRVTDPDGNVVWGDTVTVMVW</sequence>
<accession>A0A1R4IG57</accession>
<name>A0A1R4IG57_9MICO</name>
<dbReference type="Proteomes" id="UP000196778">
    <property type="component" value="Unassembled WGS sequence"/>
</dbReference>
<protein>
    <recommendedName>
        <fullName evidence="4">Fibronectin type III domain protein</fullName>
    </recommendedName>
</protein>
<dbReference type="EMBL" id="FUKR01000007">
    <property type="protein sequence ID" value="SJN18800.1"/>
    <property type="molecule type" value="Genomic_DNA"/>
</dbReference>
<reference evidence="3" key="1">
    <citation type="submission" date="2017-02" db="EMBL/GenBank/DDBJ databases">
        <authorList>
            <person name="Dridi B."/>
        </authorList>
    </citation>
    <scope>NUCLEOTIDE SEQUENCE [LARGE SCALE GENOMIC DNA]</scope>
    <source>
        <strain evidence="3">EB411</strain>
    </source>
</reference>
<organism evidence="2 3">
    <name type="scientific">Mycetocola reblochoni REB411</name>
    <dbReference type="NCBI Taxonomy" id="1255698"/>
    <lineage>
        <taxon>Bacteria</taxon>
        <taxon>Bacillati</taxon>
        <taxon>Actinomycetota</taxon>
        <taxon>Actinomycetes</taxon>
        <taxon>Micrococcales</taxon>
        <taxon>Microbacteriaceae</taxon>
        <taxon>Mycetocola</taxon>
    </lineage>
</organism>
<feature type="region of interest" description="Disordered" evidence="1">
    <location>
        <begin position="1"/>
        <end position="21"/>
    </location>
</feature>
<dbReference type="AlphaFoldDB" id="A0A1R4IG57"/>
<dbReference type="InterPro" id="IPR011047">
    <property type="entry name" value="Quinoprotein_ADH-like_sf"/>
</dbReference>
<dbReference type="InterPro" id="IPR015943">
    <property type="entry name" value="WD40/YVTN_repeat-like_dom_sf"/>
</dbReference>
<evidence type="ECO:0000256" key="1">
    <source>
        <dbReference type="SAM" id="MobiDB-lite"/>
    </source>
</evidence>
<gene>
    <name evidence="2" type="ORF">FM119_01635</name>
</gene>
<keyword evidence="3" id="KW-1185">Reference proteome</keyword>
<evidence type="ECO:0008006" key="4">
    <source>
        <dbReference type="Google" id="ProtNLM"/>
    </source>
</evidence>
<evidence type="ECO:0000313" key="3">
    <source>
        <dbReference type="Proteomes" id="UP000196778"/>
    </source>
</evidence>
<evidence type="ECO:0000313" key="2">
    <source>
        <dbReference type="EMBL" id="SJN18800.1"/>
    </source>
</evidence>